<keyword evidence="9" id="KW-0521">NADP</keyword>
<dbReference type="Gene3D" id="3.50.50.60">
    <property type="entry name" value="FAD/NAD(P)-binding domain"/>
    <property type="match status" value="2"/>
</dbReference>
<dbReference type="GO" id="GO:0019430">
    <property type="term" value="P:removal of superoxide radicals"/>
    <property type="evidence" value="ECO:0007669"/>
    <property type="project" value="UniProtKB-UniRule"/>
</dbReference>
<evidence type="ECO:0000256" key="9">
    <source>
        <dbReference type="RuleBase" id="RU003881"/>
    </source>
</evidence>
<dbReference type="InterPro" id="IPR050097">
    <property type="entry name" value="Ferredoxin-NADP_redctase_2"/>
</dbReference>
<dbReference type="GO" id="GO:0005737">
    <property type="term" value="C:cytoplasm"/>
    <property type="evidence" value="ECO:0007669"/>
    <property type="project" value="InterPro"/>
</dbReference>
<dbReference type="NCBIfam" id="TIGR01292">
    <property type="entry name" value="TRX_reduct"/>
    <property type="match status" value="1"/>
</dbReference>
<dbReference type="PRINTS" id="PR00469">
    <property type="entry name" value="PNDRDTASEII"/>
</dbReference>
<keyword evidence="5 8" id="KW-0560">Oxidoreductase</keyword>
<keyword evidence="12" id="KW-1185">Reference proteome</keyword>
<dbReference type="GO" id="GO:0004791">
    <property type="term" value="F:thioredoxin-disulfide reductase (NADPH) activity"/>
    <property type="evidence" value="ECO:0007669"/>
    <property type="project" value="UniProtKB-UniRule"/>
</dbReference>
<evidence type="ECO:0000256" key="5">
    <source>
        <dbReference type="ARBA" id="ARBA00023002"/>
    </source>
</evidence>
<comment type="catalytic activity">
    <reaction evidence="8">
        <text>[thioredoxin]-dithiol + NADP(+) = [thioredoxin]-disulfide + NADPH + H(+)</text>
        <dbReference type="Rhea" id="RHEA:20345"/>
        <dbReference type="Rhea" id="RHEA-COMP:10698"/>
        <dbReference type="Rhea" id="RHEA-COMP:10700"/>
        <dbReference type="ChEBI" id="CHEBI:15378"/>
        <dbReference type="ChEBI" id="CHEBI:29950"/>
        <dbReference type="ChEBI" id="CHEBI:50058"/>
        <dbReference type="ChEBI" id="CHEBI:57783"/>
        <dbReference type="ChEBI" id="CHEBI:58349"/>
        <dbReference type="EC" id="1.8.1.9"/>
    </reaction>
</comment>
<feature type="domain" description="FAD/NAD(P)-binding" evidence="10">
    <location>
        <begin position="7"/>
        <end position="302"/>
    </location>
</feature>
<evidence type="ECO:0000313" key="11">
    <source>
        <dbReference type="EMBL" id="KJZ81869.1"/>
    </source>
</evidence>
<dbReference type="PANTHER" id="PTHR48105">
    <property type="entry name" value="THIOREDOXIN REDUCTASE 1-RELATED-RELATED"/>
    <property type="match status" value="1"/>
</dbReference>
<comment type="similarity">
    <text evidence="1 8">Belongs to the class-II pyridine nucleotide-disulfide oxidoreductase family.</text>
</comment>
<accession>A0A0F4VKF6</accession>
<keyword evidence="3 8" id="KW-0285">Flavoprotein</keyword>
<evidence type="ECO:0000313" key="12">
    <source>
        <dbReference type="Proteomes" id="UP000033731"/>
    </source>
</evidence>
<dbReference type="PATRIC" id="fig|556287.8.peg.578"/>
<evidence type="ECO:0000256" key="4">
    <source>
        <dbReference type="ARBA" id="ARBA00022827"/>
    </source>
</evidence>
<gene>
    <name evidence="11" type="ORF">DJ66_0597</name>
</gene>
<dbReference type="InterPro" id="IPR023753">
    <property type="entry name" value="FAD/NAD-binding_dom"/>
</dbReference>
<keyword evidence="7 8" id="KW-0676">Redox-active center</keyword>
<organism evidence="11 12">
    <name type="scientific">Candidatus Liberibacter solanacearum</name>
    <dbReference type="NCBI Taxonomy" id="556287"/>
    <lineage>
        <taxon>Bacteria</taxon>
        <taxon>Pseudomonadati</taxon>
        <taxon>Pseudomonadota</taxon>
        <taxon>Alphaproteobacteria</taxon>
        <taxon>Hyphomicrobiales</taxon>
        <taxon>Rhizobiaceae</taxon>
        <taxon>Liberibacter</taxon>
    </lineage>
</organism>
<keyword evidence="6" id="KW-1015">Disulfide bond</keyword>
<dbReference type="Pfam" id="PF07992">
    <property type="entry name" value="Pyr_redox_2"/>
    <property type="match status" value="1"/>
</dbReference>
<dbReference type="InterPro" id="IPR036188">
    <property type="entry name" value="FAD/NAD-bd_sf"/>
</dbReference>
<dbReference type="AlphaFoldDB" id="A0A0F4VKF6"/>
<comment type="subunit">
    <text evidence="8">Homodimer.</text>
</comment>
<evidence type="ECO:0000256" key="6">
    <source>
        <dbReference type="ARBA" id="ARBA00023157"/>
    </source>
</evidence>
<dbReference type="RefSeq" id="WP_045960758.1">
    <property type="nucleotide sequence ID" value="NZ_JMTK01000002.1"/>
</dbReference>
<dbReference type="EC" id="1.8.1.9" evidence="8"/>
<dbReference type="PROSITE" id="PS00573">
    <property type="entry name" value="PYRIDINE_REDOX_2"/>
    <property type="match status" value="1"/>
</dbReference>
<dbReference type="EMBL" id="JMTK01000002">
    <property type="protein sequence ID" value="KJZ81869.1"/>
    <property type="molecule type" value="Genomic_DNA"/>
</dbReference>
<evidence type="ECO:0000256" key="7">
    <source>
        <dbReference type="ARBA" id="ARBA00023284"/>
    </source>
</evidence>
<evidence type="ECO:0000259" key="10">
    <source>
        <dbReference type="Pfam" id="PF07992"/>
    </source>
</evidence>
<dbReference type="InterPro" id="IPR008255">
    <property type="entry name" value="Pyr_nucl-diS_OxRdtase_2_AS"/>
</dbReference>
<evidence type="ECO:0000256" key="2">
    <source>
        <dbReference type="ARBA" id="ARBA00018719"/>
    </source>
</evidence>
<proteinExistence type="inferred from homology"/>
<comment type="caution">
    <text evidence="11">The sequence shown here is derived from an EMBL/GenBank/DDBJ whole genome shotgun (WGS) entry which is preliminary data.</text>
</comment>
<dbReference type="SUPFAM" id="SSF51905">
    <property type="entry name" value="FAD/NAD(P)-binding domain"/>
    <property type="match status" value="1"/>
</dbReference>
<keyword evidence="4 8" id="KW-0274">FAD</keyword>
<reference evidence="11 12" key="1">
    <citation type="journal article" date="2015" name="Phytopathology">
        <title>Genomes of Candidatus Liberibacter solanacearum haplotype A from New Zealand and the USA suggest significant genome plasticity in the species.</title>
        <authorList>
            <person name="Thompson S.M."/>
            <person name="Johnson C.P."/>
            <person name="Lu A.Y."/>
            <person name="Frampton R.A."/>
            <person name="Sullivan K.L."/>
            <person name="Fiers M.W."/>
            <person name="Crowhurst R.N."/>
            <person name="Pitman A.R."/>
            <person name="Scott I."/>
            <person name="Gudmestad N.C."/>
            <person name="Smith G.R."/>
        </authorList>
    </citation>
    <scope>NUCLEOTIDE SEQUENCE [LARGE SCALE GENOMIC DNA]</scope>
    <source>
        <strain evidence="11 12">LsoNZ1</strain>
    </source>
</reference>
<dbReference type="PRINTS" id="PR00368">
    <property type="entry name" value="FADPNR"/>
</dbReference>
<dbReference type="InterPro" id="IPR005982">
    <property type="entry name" value="Thioredox_Rdtase"/>
</dbReference>
<comment type="cofactor">
    <cofactor evidence="9">
        <name>FAD</name>
        <dbReference type="ChEBI" id="CHEBI:57692"/>
    </cofactor>
    <text evidence="9">Binds 1 FAD per subunit.</text>
</comment>
<name>A0A0F4VKF6_9HYPH</name>
<evidence type="ECO:0000256" key="1">
    <source>
        <dbReference type="ARBA" id="ARBA00009333"/>
    </source>
</evidence>
<dbReference type="Proteomes" id="UP000033731">
    <property type="component" value="Unassembled WGS sequence"/>
</dbReference>
<evidence type="ECO:0000256" key="8">
    <source>
        <dbReference type="RuleBase" id="RU003880"/>
    </source>
</evidence>
<protein>
    <recommendedName>
        <fullName evidence="2 8">Thioredoxin reductase</fullName>
        <ecNumber evidence="8">1.8.1.9</ecNumber>
    </recommendedName>
</protein>
<evidence type="ECO:0000256" key="3">
    <source>
        <dbReference type="ARBA" id="ARBA00022630"/>
    </source>
</evidence>
<sequence length="321" mass="34870">MAFHGSKILIIGSGPAGYTASIYAARAMLEPVIISGSEVGGQLLITESIENYPGFVSPIRGDWLMEQMRLQAESFGVKIINDLVVSVNLDQRPFTIETELGDVWRSEAVIIATGSKVKWLGLESEQTFQGFGVSACATCDGFFYKDKEVIVVGGGNTAAEEALHLSKIARKVTLVHRSLSLRSEKIIQEKLFAQSNIDFLFNTEVVDIIGSIPTPPLFPSVSGVRLHNKKDNTVFEIPADGIFIAIGYKPNTDIFRHKLKMTDTDYIWTAPNSTATSVPGVFASGDVTDDHYRQAITAASMGCMAALEAENYLSIHQGSVS</sequence>